<protein>
    <submittedName>
        <fullName evidence="4">SDR family oxidoreductase</fullName>
    </submittedName>
</protein>
<dbReference type="AlphaFoldDB" id="A0A4S5BV27"/>
<dbReference type="NCBIfam" id="NF005437">
    <property type="entry name" value="PRK07024.1"/>
    <property type="match status" value="1"/>
</dbReference>
<dbReference type="OrthoDB" id="9797538at2"/>
<dbReference type="InterPro" id="IPR020904">
    <property type="entry name" value="Sc_DH/Rdtase_CS"/>
</dbReference>
<dbReference type="PRINTS" id="PR00081">
    <property type="entry name" value="GDHRDH"/>
</dbReference>
<dbReference type="PANTHER" id="PTHR44196:SF1">
    <property type="entry name" value="DEHYDROGENASE_REDUCTASE SDR FAMILY MEMBER 7B"/>
    <property type="match status" value="1"/>
</dbReference>
<dbReference type="EMBL" id="SSWX01000001">
    <property type="protein sequence ID" value="THJ36560.1"/>
    <property type="molecule type" value="Genomic_DNA"/>
</dbReference>
<evidence type="ECO:0000313" key="5">
    <source>
        <dbReference type="Proteomes" id="UP000306236"/>
    </source>
</evidence>
<gene>
    <name evidence="4" type="ORF">E8K88_01310</name>
</gene>
<dbReference type="Proteomes" id="UP000306236">
    <property type="component" value="Unassembled WGS sequence"/>
</dbReference>
<comment type="caution">
    <text evidence="4">The sequence shown here is derived from an EMBL/GenBank/DDBJ whole genome shotgun (WGS) entry which is preliminary data.</text>
</comment>
<dbReference type="Pfam" id="PF00106">
    <property type="entry name" value="adh_short"/>
    <property type="match status" value="1"/>
</dbReference>
<keyword evidence="5" id="KW-1185">Reference proteome</keyword>
<dbReference type="RefSeq" id="WP_136404819.1">
    <property type="nucleotide sequence ID" value="NZ_SSWX01000001.1"/>
</dbReference>
<evidence type="ECO:0000256" key="2">
    <source>
        <dbReference type="ARBA" id="ARBA00023002"/>
    </source>
</evidence>
<name>A0A4S5BV27_9BURK</name>
<organism evidence="4 5">
    <name type="scientific">Lampropedia aestuarii</name>
    <dbReference type="NCBI Taxonomy" id="2562762"/>
    <lineage>
        <taxon>Bacteria</taxon>
        <taxon>Pseudomonadati</taxon>
        <taxon>Pseudomonadota</taxon>
        <taxon>Betaproteobacteria</taxon>
        <taxon>Burkholderiales</taxon>
        <taxon>Comamonadaceae</taxon>
        <taxon>Lampropedia</taxon>
    </lineage>
</organism>
<proteinExistence type="inferred from homology"/>
<keyword evidence="2" id="KW-0560">Oxidoreductase</keyword>
<sequence>MNTASASAHVSSALSPSKQRKPLVFITGASSGLGQALAQEYAQRGWRLALVARRLEVMEQWRTAHGLSADQCVLYAADVAQPDSIRAVALQCISDLGLPDVVIASAGISHGIDTAEWDDLGAFEHIWATNNRGLAATLIPFMQPMRARKSGSLVGVASVAGVRGLPGHAGYCSSKAGVIAYCESLRGDLRGSGVSVVTLSPGFIRTAMTAKNPFSMPFLMDADRFAAKAYRAIEQRRSYVVIPWQMGWLGRLLRILPDWVFDRALAGRGKKPRHHSS</sequence>
<dbReference type="Gene3D" id="3.40.50.720">
    <property type="entry name" value="NAD(P)-binding Rossmann-like Domain"/>
    <property type="match status" value="1"/>
</dbReference>
<dbReference type="PANTHER" id="PTHR44196">
    <property type="entry name" value="DEHYDROGENASE/REDUCTASE SDR FAMILY MEMBER 7B"/>
    <property type="match status" value="1"/>
</dbReference>
<dbReference type="InterPro" id="IPR036291">
    <property type="entry name" value="NAD(P)-bd_dom_sf"/>
</dbReference>
<dbReference type="InterPro" id="IPR002347">
    <property type="entry name" value="SDR_fam"/>
</dbReference>
<dbReference type="PRINTS" id="PR00080">
    <property type="entry name" value="SDRFAMILY"/>
</dbReference>
<accession>A0A4S5BV27</accession>
<dbReference type="GO" id="GO:0016491">
    <property type="term" value="F:oxidoreductase activity"/>
    <property type="evidence" value="ECO:0007669"/>
    <property type="project" value="UniProtKB-KW"/>
</dbReference>
<reference evidence="4 5" key="1">
    <citation type="submission" date="2019-04" db="EMBL/GenBank/DDBJ databases">
        <title>Lampropedia sp YIM MLB12 draf genome.</title>
        <authorList>
            <person name="Wang Y.-X."/>
        </authorList>
    </citation>
    <scope>NUCLEOTIDE SEQUENCE [LARGE SCALE GENOMIC DNA]</scope>
    <source>
        <strain evidence="4 5">YIM MLB12</strain>
    </source>
</reference>
<evidence type="ECO:0000256" key="3">
    <source>
        <dbReference type="RuleBase" id="RU000363"/>
    </source>
</evidence>
<dbReference type="PROSITE" id="PS00061">
    <property type="entry name" value="ADH_SHORT"/>
    <property type="match status" value="1"/>
</dbReference>
<dbReference type="SUPFAM" id="SSF51735">
    <property type="entry name" value="NAD(P)-binding Rossmann-fold domains"/>
    <property type="match status" value="1"/>
</dbReference>
<dbReference type="GO" id="GO:0016020">
    <property type="term" value="C:membrane"/>
    <property type="evidence" value="ECO:0007669"/>
    <property type="project" value="TreeGrafter"/>
</dbReference>
<comment type="similarity">
    <text evidence="1 3">Belongs to the short-chain dehydrogenases/reductases (SDR) family.</text>
</comment>
<evidence type="ECO:0000313" key="4">
    <source>
        <dbReference type="EMBL" id="THJ36560.1"/>
    </source>
</evidence>
<evidence type="ECO:0000256" key="1">
    <source>
        <dbReference type="ARBA" id="ARBA00006484"/>
    </source>
</evidence>